<evidence type="ECO:0000313" key="9">
    <source>
        <dbReference type="EMBL" id="KAK8863364.1"/>
    </source>
</evidence>
<comment type="caution">
    <text evidence="9">The sequence shown here is derived from an EMBL/GenBank/DDBJ whole genome shotgun (WGS) entry which is preliminary data.</text>
</comment>
<dbReference type="PANTHER" id="PTHR47966">
    <property type="entry name" value="BETA-SITE APP-CLEAVING ENZYME, ISOFORM A-RELATED"/>
    <property type="match status" value="1"/>
</dbReference>
<evidence type="ECO:0000256" key="3">
    <source>
        <dbReference type="ARBA" id="ARBA00022750"/>
    </source>
</evidence>
<evidence type="ECO:0000256" key="7">
    <source>
        <dbReference type="SAM" id="SignalP"/>
    </source>
</evidence>
<dbReference type="InterPro" id="IPR021109">
    <property type="entry name" value="Peptidase_aspartic_dom_sf"/>
</dbReference>
<keyword evidence="3 5" id="KW-0064">Aspartyl protease</keyword>
<dbReference type="PROSITE" id="PS51767">
    <property type="entry name" value="PEPTIDASE_A1"/>
    <property type="match status" value="1"/>
</dbReference>
<name>A0ABR2IJC9_9PEZI</name>
<evidence type="ECO:0000256" key="6">
    <source>
        <dbReference type="SAM" id="MobiDB-lite"/>
    </source>
</evidence>
<dbReference type="EMBL" id="JAPCWZ010000005">
    <property type="protein sequence ID" value="KAK8863364.1"/>
    <property type="molecule type" value="Genomic_DNA"/>
</dbReference>
<dbReference type="InterPro" id="IPR001969">
    <property type="entry name" value="Aspartic_peptidase_AS"/>
</dbReference>
<evidence type="ECO:0000256" key="5">
    <source>
        <dbReference type="RuleBase" id="RU000454"/>
    </source>
</evidence>
<accession>A0ABR2IJC9</accession>
<reference evidence="9 10" key="1">
    <citation type="journal article" date="2024" name="IMA Fungus">
        <title>Apiospora arundinis, a panoply of carbohydrate-active enzymes and secondary metabolites.</title>
        <authorList>
            <person name="Sorensen T."/>
            <person name="Petersen C."/>
            <person name="Muurmann A.T."/>
            <person name="Christiansen J.V."/>
            <person name="Brundto M.L."/>
            <person name="Overgaard C.K."/>
            <person name="Boysen A.T."/>
            <person name="Wollenberg R.D."/>
            <person name="Larsen T.O."/>
            <person name="Sorensen J.L."/>
            <person name="Nielsen K.L."/>
            <person name="Sondergaard T.E."/>
        </authorList>
    </citation>
    <scope>NUCLEOTIDE SEQUENCE [LARGE SCALE GENOMIC DNA]</scope>
    <source>
        <strain evidence="9 10">AAU 773</strain>
    </source>
</reference>
<keyword evidence="10" id="KW-1185">Reference proteome</keyword>
<evidence type="ECO:0000313" key="10">
    <source>
        <dbReference type="Proteomes" id="UP001390339"/>
    </source>
</evidence>
<keyword evidence="4 5" id="KW-0378">Hydrolase</keyword>
<dbReference type="InterPro" id="IPR033121">
    <property type="entry name" value="PEPTIDASE_A1"/>
</dbReference>
<dbReference type="PRINTS" id="PR00792">
    <property type="entry name" value="PEPSIN"/>
</dbReference>
<evidence type="ECO:0000259" key="8">
    <source>
        <dbReference type="PROSITE" id="PS51767"/>
    </source>
</evidence>
<feature type="chain" id="PRO_5046223726" evidence="7">
    <location>
        <begin position="22"/>
        <end position="420"/>
    </location>
</feature>
<dbReference type="InterPro" id="IPR001461">
    <property type="entry name" value="Aspartic_peptidase_A1"/>
</dbReference>
<dbReference type="Gene3D" id="2.40.70.10">
    <property type="entry name" value="Acid Proteases"/>
    <property type="match status" value="2"/>
</dbReference>
<feature type="region of interest" description="Disordered" evidence="6">
    <location>
        <begin position="133"/>
        <end position="160"/>
    </location>
</feature>
<dbReference type="Pfam" id="PF00026">
    <property type="entry name" value="Asp"/>
    <property type="match status" value="1"/>
</dbReference>
<sequence length="420" mass="43692">MTVFTNALLAASLAQAGLAAAVPPNTRIGTVVNGNVGPGMTSIQTRKPHYKFNGALSVYRAHLKYGAKPSDELLAAVANITGTLLEARDQGSVAANPIDESDDAYSSPVSIGTPAQKLDLDFDTGSSDLWVFSSETPSSQRNGQSIYSPSRSSSSQKMSGATWDISYGDGSSSSGDVYTDVVNIGGLTVQNQAVEAAQQVSNSFSSDSSIDGLVGLAFSSLNTVQPQAQKTFFDNAKSSLAQPLFTADLKHQAAGTYNFGYIDNNAYTGKITYTNVDNSQGFWGFTSSGYQVGSNSFSQTSIQGIADTGTTLLYLPSSVVKAYYGKIQGSQNSNSAGGYVFPCSANVPDFTFGVGSARITIPGSFMNFGQVSSGSNQCFGGIQSSSSIGVNIFGDVALKASFVVFNGGSSPKLGWASKNL</sequence>
<feature type="signal peptide" evidence="7">
    <location>
        <begin position="1"/>
        <end position="21"/>
    </location>
</feature>
<keyword evidence="2 5" id="KW-0645">Protease</keyword>
<dbReference type="PROSITE" id="PS00141">
    <property type="entry name" value="ASP_PROTEASE"/>
    <property type="match status" value="2"/>
</dbReference>
<evidence type="ECO:0000256" key="2">
    <source>
        <dbReference type="ARBA" id="ARBA00022670"/>
    </source>
</evidence>
<protein>
    <submittedName>
        <fullName evidence="9">Aspartic peptidase domain-containing protein</fullName>
    </submittedName>
</protein>
<evidence type="ECO:0000256" key="4">
    <source>
        <dbReference type="ARBA" id="ARBA00022801"/>
    </source>
</evidence>
<evidence type="ECO:0000256" key="1">
    <source>
        <dbReference type="ARBA" id="ARBA00007447"/>
    </source>
</evidence>
<proteinExistence type="inferred from homology"/>
<dbReference type="SUPFAM" id="SSF50630">
    <property type="entry name" value="Acid proteases"/>
    <property type="match status" value="1"/>
</dbReference>
<feature type="compositionally biased region" description="Low complexity" evidence="6">
    <location>
        <begin position="145"/>
        <end position="159"/>
    </location>
</feature>
<dbReference type="InterPro" id="IPR034163">
    <property type="entry name" value="Aspergillopepsin-like_cat_dom"/>
</dbReference>
<feature type="domain" description="Peptidase A1" evidence="8">
    <location>
        <begin position="105"/>
        <end position="416"/>
    </location>
</feature>
<organism evidence="9 10">
    <name type="scientific">Apiospora arundinis</name>
    <dbReference type="NCBI Taxonomy" id="335852"/>
    <lineage>
        <taxon>Eukaryota</taxon>
        <taxon>Fungi</taxon>
        <taxon>Dikarya</taxon>
        <taxon>Ascomycota</taxon>
        <taxon>Pezizomycotina</taxon>
        <taxon>Sordariomycetes</taxon>
        <taxon>Xylariomycetidae</taxon>
        <taxon>Amphisphaeriales</taxon>
        <taxon>Apiosporaceae</taxon>
        <taxon>Apiospora</taxon>
    </lineage>
</organism>
<comment type="similarity">
    <text evidence="1 5">Belongs to the peptidase A1 family.</text>
</comment>
<feature type="compositionally biased region" description="Polar residues" evidence="6">
    <location>
        <begin position="133"/>
        <end position="144"/>
    </location>
</feature>
<dbReference type="Proteomes" id="UP001390339">
    <property type="component" value="Unassembled WGS sequence"/>
</dbReference>
<dbReference type="PANTHER" id="PTHR47966:SF2">
    <property type="entry name" value="ASPERGILLOPEPSIN-1-RELATED"/>
    <property type="match status" value="1"/>
</dbReference>
<keyword evidence="7" id="KW-0732">Signal</keyword>
<gene>
    <name evidence="9" type="ORF">PGQ11_009599</name>
</gene>
<dbReference type="CDD" id="cd06097">
    <property type="entry name" value="Aspergillopepsin_like"/>
    <property type="match status" value="1"/>
</dbReference>